<dbReference type="AlphaFoldDB" id="A0A6A5BRF6"/>
<evidence type="ECO:0000313" key="4">
    <source>
        <dbReference type="Proteomes" id="UP000444721"/>
    </source>
</evidence>
<accession>A0A6A5BRF6</accession>
<dbReference type="InterPro" id="IPR001849">
    <property type="entry name" value="PH_domain"/>
</dbReference>
<dbReference type="Gene3D" id="3.30.40.10">
    <property type="entry name" value="Zinc/RING finger domain, C3HC4 (zinc finger)"/>
    <property type="match status" value="1"/>
</dbReference>
<evidence type="ECO:0000259" key="2">
    <source>
        <dbReference type="PROSITE" id="PS50003"/>
    </source>
</evidence>
<feature type="region of interest" description="Disordered" evidence="1">
    <location>
        <begin position="120"/>
        <end position="140"/>
    </location>
</feature>
<dbReference type="GO" id="GO:0004842">
    <property type="term" value="F:ubiquitin-protein transferase activity"/>
    <property type="evidence" value="ECO:0007669"/>
    <property type="project" value="InterPro"/>
</dbReference>
<dbReference type="VEuPathDB" id="AmoebaDB:FDP41_004156"/>
<dbReference type="CDD" id="cd16453">
    <property type="entry name" value="RING-Ubox"/>
    <property type="match status" value="1"/>
</dbReference>
<sequence length="600" mass="68411">MSSLEEFFSDDPDVPSHYICSLTETIFIEPALLNGRIYERSKILEWIKTNKTDPFTREQISPPSRSLGIESMVHPIMKSSLGLDTFMKYKVEQFFKKLQVLNKAYHSSCLVTTRTTTTSTVITSSSSPPPPSSTTTSTTINTTTINSTKIENDASILRSSAVVQQHTAVDHQDSMMGLEKDSFNTEILSHVFKLMIRFISSCLLYMNTHHHHGGNNSTPLPDHYHIAKNELPKYVTLFDKQELLETCLEECKHSQNVFNLISEFINESFARNSPTNDSSPSTTTNNYLISTRMNRNLLKSSSDQQQQQMKEKNLVSLMDNVLSPLNSSSPTLIQQAFTNSSPLIAVMNVKDSLLTATTSVNTGTNTTNTTNTGTNTTMNHTTANQNLNNIWITIPPIEMTSCVNSSTQQQHLDSYHQNIISSLFSDEIFSHIPNTNQVLNLSSLRSLSHYLFVKNNQQQQQHTHSMIKEYSDSHVKYTILKQGIVMKKDVKSFFQNSKLKKRHILLTVNAKSKFKVLIFNADGNNNDIFHSDMKPLEEMELSNLCYITINDQPKKNSFPSNHRTLTLNDRTEKKKWLFEFENSYERDEWLYLLKYCLLLC</sequence>
<dbReference type="GO" id="GO:0016567">
    <property type="term" value="P:protein ubiquitination"/>
    <property type="evidence" value="ECO:0007669"/>
    <property type="project" value="InterPro"/>
</dbReference>
<feature type="domain" description="PH" evidence="2">
    <location>
        <begin position="478"/>
        <end position="598"/>
    </location>
</feature>
<dbReference type="SUPFAM" id="SSF50729">
    <property type="entry name" value="PH domain-like"/>
    <property type="match status" value="1"/>
</dbReference>
<keyword evidence="4" id="KW-1185">Reference proteome</keyword>
<evidence type="ECO:0000256" key="1">
    <source>
        <dbReference type="SAM" id="MobiDB-lite"/>
    </source>
</evidence>
<dbReference type="EMBL" id="VFQX01000036">
    <property type="protein sequence ID" value="KAF0976861.1"/>
    <property type="molecule type" value="Genomic_DNA"/>
</dbReference>
<dbReference type="VEuPathDB" id="AmoebaDB:NfTy_068720"/>
<protein>
    <recommendedName>
        <fullName evidence="2">PH domain-containing protein</fullName>
    </recommendedName>
</protein>
<dbReference type="RefSeq" id="XP_044561574.1">
    <property type="nucleotide sequence ID" value="XM_044707540.1"/>
</dbReference>
<comment type="caution">
    <text evidence="3">The sequence shown here is derived from an EMBL/GenBank/DDBJ whole genome shotgun (WGS) entry which is preliminary data.</text>
</comment>
<evidence type="ECO:0000313" key="3">
    <source>
        <dbReference type="EMBL" id="KAF0976861.1"/>
    </source>
</evidence>
<dbReference type="OMA" id="FMKYKVE"/>
<dbReference type="InterPro" id="IPR013083">
    <property type="entry name" value="Znf_RING/FYVE/PHD"/>
</dbReference>
<dbReference type="SMART" id="SM00504">
    <property type="entry name" value="Ubox"/>
    <property type="match status" value="1"/>
</dbReference>
<dbReference type="GeneID" id="68111374"/>
<dbReference type="SMART" id="SM00233">
    <property type="entry name" value="PH"/>
    <property type="match status" value="1"/>
</dbReference>
<organism evidence="3 4">
    <name type="scientific">Naegleria fowleri</name>
    <name type="common">Brain eating amoeba</name>
    <dbReference type="NCBI Taxonomy" id="5763"/>
    <lineage>
        <taxon>Eukaryota</taxon>
        <taxon>Discoba</taxon>
        <taxon>Heterolobosea</taxon>
        <taxon>Tetramitia</taxon>
        <taxon>Eutetramitia</taxon>
        <taxon>Vahlkampfiidae</taxon>
        <taxon>Naegleria</taxon>
    </lineage>
</organism>
<dbReference type="VEuPathDB" id="AmoebaDB:NF0042120"/>
<gene>
    <name evidence="3" type="ORF">FDP41_004156</name>
</gene>
<dbReference type="Proteomes" id="UP000444721">
    <property type="component" value="Unassembled WGS sequence"/>
</dbReference>
<name>A0A6A5BRF6_NAEFO</name>
<dbReference type="SUPFAM" id="SSF57850">
    <property type="entry name" value="RING/U-box"/>
    <property type="match status" value="1"/>
</dbReference>
<dbReference type="InterPro" id="IPR011993">
    <property type="entry name" value="PH-like_dom_sf"/>
</dbReference>
<dbReference type="OrthoDB" id="629492at2759"/>
<dbReference type="Gene3D" id="2.30.29.30">
    <property type="entry name" value="Pleckstrin-homology domain (PH domain)/Phosphotyrosine-binding domain (PTB)"/>
    <property type="match status" value="1"/>
</dbReference>
<dbReference type="Pfam" id="PF04564">
    <property type="entry name" value="U-box"/>
    <property type="match status" value="1"/>
</dbReference>
<dbReference type="PROSITE" id="PS50003">
    <property type="entry name" value="PH_DOMAIN"/>
    <property type="match status" value="1"/>
</dbReference>
<proteinExistence type="predicted"/>
<reference evidence="3 4" key="1">
    <citation type="journal article" date="2019" name="Sci. Rep.">
        <title>Nanopore sequencing improves the draft genome of the human pathogenic amoeba Naegleria fowleri.</title>
        <authorList>
            <person name="Liechti N."/>
            <person name="Schurch N."/>
            <person name="Bruggmann R."/>
            <person name="Wittwer M."/>
        </authorList>
    </citation>
    <scope>NUCLEOTIDE SEQUENCE [LARGE SCALE GENOMIC DNA]</scope>
    <source>
        <strain evidence="3 4">ATCC 30894</strain>
    </source>
</reference>
<dbReference type="InterPro" id="IPR003613">
    <property type="entry name" value="Ubox_domain"/>
</dbReference>